<keyword evidence="4" id="KW-0411">Iron-sulfur</keyword>
<dbReference type="PROSITE" id="PS51296">
    <property type="entry name" value="RIESKE"/>
    <property type="match status" value="1"/>
</dbReference>
<dbReference type="InterPro" id="IPR036922">
    <property type="entry name" value="Rieske_2Fe-2S_sf"/>
</dbReference>
<protein>
    <submittedName>
        <fullName evidence="6">3-phenylpropionate/trans-cinnamate dioxygenase ferredoxin subunit</fullName>
    </submittedName>
</protein>
<evidence type="ECO:0000256" key="2">
    <source>
        <dbReference type="ARBA" id="ARBA00022723"/>
    </source>
</evidence>
<accession>A0A1M5W8C0</accession>
<dbReference type="Pfam" id="PF00355">
    <property type="entry name" value="Rieske"/>
    <property type="match status" value="1"/>
</dbReference>
<evidence type="ECO:0000313" key="7">
    <source>
        <dbReference type="Proteomes" id="UP000189796"/>
    </source>
</evidence>
<dbReference type="GO" id="GO:0051213">
    <property type="term" value="F:dioxygenase activity"/>
    <property type="evidence" value="ECO:0007669"/>
    <property type="project" value="UniProtKB-KW"/>
</dbReference>
<dbReference type="GO" id="GO:0046872">
    <property type="term" value="F:metal ion binding"/>
    <property type="evidence" value="ECO:0007669"/>
    <property type="project" value="UniProtKB-KW"/>
</dbReference>
<dbReference type="Proteomes" id="UP000189796">
    <property type="component" value="Chromosome I"/>
</dbReference>
<dbReference type="EMBL" id="LT670817">
    <property type="protein sequence ID" value="SHH83443.1"/>
    <property type="molecule type" value="Genomic_DNA"/>
</dbReference>
<sequence length="137" mass="15366">MARHIVATIDDIPPGKRKLVNVKGREIGIFNVNGEYFAVGNRCPHEGASLCKGRMVGLVESSEPGSYQFSRRGELLRCPWHGWEFDLRTGKSWCEPDRTKVRSFELKVESGGALVEGELQAETFPVSIEKQYVVIEV</sequence>
<dbReference type="PANTHER" id="PTHR21496:SF23">
    <property type="entry name" value="3-PHENYLPROPIONATE_CINNAMIC ACID DIOXYGENASE FERREDOXIN SUBUNIT"/>
    <property type="match status" value="1"/>
</dbReference>
<keyword evidence="2" id="KW-0479">Metal-binding</keyword>
<keyword evidence="6" id="KW-0223">Dioxygenase</keyword>
<dbReference type="Gene3D" id="2.102.10.10">
    <property type="entry name" value="Rieske [2Fe-2S] iron-sulphur domain"/>
    <property type="match status" value="1"/>
</dbReference>
<dbReference type="SUPFAM" id="SSF50022">
    <property type="entry name" value="ISP domain"/>
    <property type="match status" value="1"/>
</dbReference>
<evidence type="ECO:0000313" key="6">
    <source>
        <dbReference type="EMBL" id="SHH83443.1"/>
    </source>
</evidence>
<dbReference type="InterPro" id="IPR017941">
    <property type="entry name" value="Rieske_2Fe-2S"/>
</dbReference>
<keyword evidence="3" id="KW-0408">Iron</keyword>
<organism evidence="6 7">
    <name type="scientific">Bradyrhizobium erythrophlei</name>
    <dbReference type="NCBI Taxonomy" id="1437360"/>
    <lineage>
        <taxon>Bacteria</taxon>
        <taxon>Pseudomonadati</taxon>
        <taxon>Pseudomonadota</taxon>
        <taxon>Alphaproteobacteria</taxon>
        <taxon>Hyphomicrobiales</taxon>
        <taxon>Nitrobacteraceae</taxon>
        <taxon>Bradyrhizobium</taxon>
    </lineage>
</organism>
<dbReference type="RefSeq" id="WP_079604809.1">
    <property type="nucleotide sequence ID" value="NZ_LT670817.1"/>
</dbReference>
<dbReference type="PANTHER" id="PTHR21496">
    <property type="entry name" value="FERREDOXIN-RELATED"/>
    <property type="match status" value="1"/>
</dbReference>
<dbReference type="AlphaFoldDB" id="A0A1M5W8C0"/>
<keyword evidence="1" id="KW-0001">2Fe-2S</keyword>
<feature type="domain" description="Rieske" evidence="5">
    <location>
        <begin position="4"/>
        <end position="115"/>
    </location>
</feature>
<evidence type="ECO:0000256" key="3">
    <source>
        <dbReference type="ARBA" id="ARBA00023004"/>
    </source>
</evidence>
<evidence type="ECO:0000256" key="4">
    <source>
        <dbReference type="ARBA" id="ARBA00023014"/>
    </source>
</evidence>
<dbReference type="OrthoDB" id="9794175at2"/>
<evidence type="ECO:0000256" key="1">
    <source>
        <dbReference type="ARBA" id="ARBA00022714"/>
    </source>
</evidence>
<keyword evidence="6" id="KW-0560">Oxidoreductase</keyword>
<evidence type="ECO:0000259" key="5">
    <source>
        <dbReference type="PROSITE" id="PS51296"/>
    </source>
</evidence>
<name>A0A1M5W8C0_9BRAD</name>
<reference evidence="6 7" key="1">
    <citation type="submission" date="2016-11" db="EMBL/GenBank/DDBJ databases">
        <authorList>
            <person name="Jaros S."/>
            <person name="Januszkiewicz K."/>
            <person name="Wedrychowicz H."/>
        </authorList>
    </citation>
    <scope>NUCLEOTIDE SEQUENCE [LARGE SCALE GENOMIC DNA]</scope>
    <source>
        <strain evidence="6 7">GAS138</strain>
    </source>
</reference>
<proteinExistence type="predicted"/>
<gene>
    <name evidence="6" type="ORF">SAMN05443248_6399</name>
</gene>
<dbReference type="GO" id="GO:0051537">
    <property type="term" value="F:2 iron, 2 sulfur cluster binding"/>
    <property type="evidence" value="ECO:0007669"/>
    <property type="project" value="UniProtKB-KW"/>
</dbReference>